<dbReference type="AlphaFoldDB" id="A0A6I1MNH3"/>
<dbReference type="EMBL" id="WHJC01000091">
    <property type="protein sequence ID" value="MPQ43657.1"/>
    <property type="molecule type" value="Genomic_DNA"/>
</dbReference>
<evidence type="ECO:0000313" key="1">
    <source>
        <dbReference type="EMBL" id="MPQ43657.1"/>
    </source>
</evidence>
<sequence length="186" mass="20778">MKTLFKTILLFTIFIFSIGSLNIVNAKSAESSKSEELAAAIRSLGAISEEEIGNIIACIQSINISQQGEARIFRNLQKAKELIKEEKDLSKLPIRYKSKLKTVAKNMAIAVGTRVAFQDDVNGVTTILIKNQKNKIIATVNTKQIKSFVTNFSMEKIENIINLAIEVSREEYEKPVKFLPIEGVMK</sequence>
<comment type="caution">
    <text evidence="1">The sequence shown here is derived from an EMBL/GenBank/DDBJ whole genome shotgun (WGS) entry which is preliminary data.</text>
</comment>
<dbReference type="RefSeq" id="WP_152889375.1">
    <property type="nucleotide sequence ID" value="NZ_WHJC01000091.1"/>
</dbReference>
<keyword evidence="2" id="KW-1185">Reference proteome</keyword>
<name>A0A6I1MNH3_9CLOT</name>
<proteinExistence type="predicted"/>
<dbReference type="Proteomes" id="UP000430345">
    <property type="component" value="Unassembled WGS sequence"/>
</dbReference>
<protein>
    <recommendedName>
        <fullName evidence="3">DUF4252 domain-containing protein</fullName>
    </recommendedName>
</protein>
<evidence type="ECO:0008006" key="3">
    <source>
        <dbReference type="Google" id="ProtNLM"/>
    </source>
</evidence>
<organism evidence="1 2">
    <name type="scientific">Clostridium tarantellae</name>
    <dbReference type="NCBI Taxonomy" id="39493"/>
    <lineage>
        <taxon>Bacteria</taxon>
        <taxon>Bacillati</taxon>
        <taxon>Bacillota</taxon>
        <taxon>Clostridia</taxon>
        <taxon>Eubacteriales</taxon>
        <taxon>Clostridiaceae</taxon>
        <taxon>Clostridium</taxon>
    </lineage>
</organism>
<evidence type="ECO:0000313" key="2">
    <source>
        <dbReference type="Proteomes" id="UP000430345"/>
    </source>
</evidence>
<accession>A0A6I1MNH3</accession>
<gene>
    <name evidence="1" type="ORF">GBZ86_07790</name>
</gene>
<reference evidence="1 2" key="1">
    <citation type="submission" date="2019-10" db="EMBL/GenBank/DDBJ databases">
        <title>The Genome Sequence of Clostridium tarantellae Isolated from Fish Brain.</title>
        <authorList>
            <person name="Bano L."/>
            <person name="Kiel M."/>
            <person name="Sales G."/>
            <person name="Doxey A.C."/>
            <person name="Mansfield M.J."/>
            <person name="Schiavone M."/>
            <person name="Rossetto O."/>
            <person name="Pirazzini M."/>
            <person name="Dobrindt U."/>
            <person name="Montecucco C."/>
        </authorList>
    </citation>
    <scope>NUCLEOTIDE SEQUENCE [LARGE SCALE GENOMIC DNA]</scope>
    <source>
        <strain evidence="1 2">DSM 3997</strain>
    </source>
</reference>